<feature type="domain" description="Chalcone isomerase" evidence="2">
    <location>
        <begin position="55"/>
        <end position="162"/>
    </location>
</feature>
<dbReference type="AlphaFoldDB" id="A0A7V1D117"/>
<dbReference type="EMBL" id="DRGM01000167">
    <property type="protein sequence ID" value="HEA17937.1"/>
    <property type="molecule type" value="Genomic_DNA"/>
</dbReference>
<organism evidence="3">
    <name type="scientific">Pseudoalteromonas prydzensis</name>
    <dbReference type="NCBI Taxonomy" id="182141"/>
    <lineage>
        <taxon>Bacteria</taxon>
        <taxon>Pseudomonadati</taxon>
        <taxon>Pseudomonadota</taxon>
        <taxon>Gammaproteobacteria</taxon>
        <taxon>Alteromonadales</taxon>
        <taxon>Pseudoalteromonadaceae</taxon>
        <taxon>Pseudoalteromonas</taxon>
    </lineage>
</organism>
<name>A0A7V1D117_9GAMM</name>
<reference evidence="3" key="1">
    <citation type="journal article" date="2020" name="mSystems">
        <title>Genome- and Community-Level Interaction Insights into Carbon Utilization and Element Cycling Functions of Hydrothermarchaeota in Hydrothermal Sediment.</title>
        <authorList>
            <person name="Zhou Z."/>
            <person name="Liu Y."/>
            <person name="Xu W."/>
            <person name="Pan J."/>
            <person name="Luo Z.H."/>
            <person name="Li M."/>
        </authorList>
    </citation>
    <scope>NUCLEOTIDE SEQUENCE [LARGE SCALE GENOMIC DNA]</scope>
    <source>
        <strain evidence="3">HyVt-346</strain>
    </source>
</reference>
<proteinExistence type="predicted"/>
<keyword evidence="1" id="KW-0732">Signal</keyword>
<protein>
    <recommendedName>
        <fullName evidence="2">Chalcone isomerase domain-containing protein</fullName>
    </recommendedName>
</protein>
<gene>
    <name evidence="3" type="ORF">ENH88_16130</name>
</gene>
<comment type="caution">
    <text evidence="3">The sequence shown here is derived from an EMBL/GenBank/DDBJ whole genome shotgun (WGS) entry which is preliminary data.</text>
</comment>
<dbReference type="Pfam" id="PF16036">
    <property type="entry name" value="Chalcone_3"/>
    <property type="match status" value="1"/>
</dbReference>
<feature type="signal peptide" evidence="1">
    <location>
        <begin position="1"/>
        <end position="22"/>
    </location>
</feature>
<dbReference type="Proteomes" id="UP000886188">
    <property type="component" value="Unassembled WGS sequence"/>
</dbReference>
<evidence type="ECO:0000259" key="2">
    <source>
        <dbReference type="Pfam" id="PF16036"/>
    </source>
</evidence>
<evidence type="ECO:0000256" key="1">
    <source>
        <dbReference type="SAM" id="SignalP"/>
    </source>
</evidence>
<dbReference type="InterPro" id="IPR016087">
    <property type="entry name" value="Chalcone_isomerase"/>
</dbReference>
<dbReference type="RefSeq" id="WP_414704848.1">
    <property type="nucleotide sequence ID" value="NZ_DRGM01000167.1"/>
</dbReference>
<evidence type="ECO:0000313" key="3">
    <source>
        <dbReference type="EMBL" id="HEA17937.1"/>
    </source>
</evidence>
<feature type="chain" id="PRO_5031343112" description="Chalcone isomerase domain-containing protein" evidence="1">
    <location>
        <begin position="23"/>
        <end position="165"/>
    </location>
</feature>
<accession>A0A7V1D117</accession>
<sequence>MRKSIVSLLSIPLLLLSMNSLSAEFKQVGQSRFEYYFWDVYDAKLATPTGQYQFGQHPSKLSLTYLRDFAAKDIVKATNEQWQHLGKTQLLGKFDQQLLALWPDIKEGETLSFITDMQGVGTFYHNDTKLGGIEDSEFADNFLAIWLSPQTSEPKMRKQLIGEQK</sequence>